<dbReference type="GO" id="GO:0032196">
    <property type="term" value="P:transposition"/>
    <property type="evidence" value="ECO:0007669"/>
    <property type="project" value="UniProtKB-KW"/>
</dbReference>
<dbReference type="GO" id="GO:0015074">
    <property type="term" value="P:DNA integration"/>
    <property type="evidence" value="ECO:0007669"/>
    <property type="project" value="InterPro"/>
</dbReference>
<dbReference type="Gene3D" id="3.30.420.10">
    <property type="entry name" value="Ribonuclease H-like superfamily/Ribonuclease H"/>
    <property type="match status" value="1"/>
</dbReference>
<dbReference type="InterPro" id="IPR012337">
    <property type="entry name" value="RNaseH-like_sf"/>
</dbReference>
<proteinExistence type="inferred from homology"/>
<dbReference type="PANTHER" id="PTHR35004">
    <property type="entry name" value="TRANSPOSASE RV3428C-RELATED"/>
    <property type="match status" value="1"/>
</dbReference>
<dbReference type="Proteomes" id="UP000186631">
    <property type="component" value="Unassembled WGS sequence"/>
</dbReference>
<dbReference type="GO" id="GO:0003677">
    <property type="term" value="F:DNA binding"/>
    <property type="evidence" value="ECO:0007669"/>
    <property type="project" value="UniProtKB-KW"/>
</dbReference>
<dbReference type="SUPFAM" id="SSF53098">
    <property type="entry name" value="Ribonuclease H-like"/>
    <property type="match status" value="1"/>
</dbReference>
<organism evidence="7 8">
    <name type="scientific">Phocaeicola vulgatus</name>
    <name type="common">Bacteroides vulgatus</name>
    <dbReference type="NCBI Taxonomy" id="821"/>
    <lineage>
        <taxon>Bacteria</taxon>
        <taxon>Pseudomonadati</taxon>
        <taxon>Bacteroidota</taxon>
        <taxon>Bacteroidia</taxon>
        <taxon>Bacteroidales</taxon>
        <taxon>Bacteroidaceae</taxon>
        <taxon>Phocaeicola</taxon>
    </lineage>
</organism>
<evidence type="ECO:0000256" key="3">
    <source>
        <dbReference type="ARBA" id="ARBA00023125"/>
    </source>
</evidence>
<evidence type="ECO:0000259" key="5">
    <source>
        <dbReference type="PROSITE" id="PS50531"/>
    </source>
</evidence>
<name>A0A1Q6JRY9_PHOVU</name>
<evidence type="ECO:0000313" key="7">
    <source>
        <dbReference type="EMBL" id="OKZ55726.1"/>
    </source>
</evidence>
<dbReference type="InterPro" id="IPR017894">
    <property type="entry name" value="HTH_IS21_transposase_type"/>
</dbReference>
<keyword evidence="4" id="KW-0233">DNA recombination</keyword>
<feature type="domain" description="HTH IS21-type" evidence="5">
    <location>
        <begin position="11"/>
        <end position="76"/>
    </location>
</feature>
<dbReference type="EMBL" id="MNQV01000011">
    <property type="protein sequence ID" value="OKZ55726.1"/>
    <property type="molecule type" value="Genomic_DNA"/>
</dbReference>
<dbReference type="AlphaFoldDB" id="A0A1Q6JRY9"/>
<keyword evidence="3" id="KW-0238">DNA-binding</keyword>
<evidence type="ECO:0000256" key="2">
    <source>
        <dbReference type="ARBA" id="ARBA00022578"/>
    </source>
</evidence>
<reference evidence="7 8" key="1">
    <citation type="journal article" date="2016" name="Nat. Biotechnol.">
        <title>Measurement of bacterial replication rates in microbial communities.</title>
        <authorList>
            <person name="Brown C.T."/>
            <person name="Olm M.R."/>
            <person name="Thomas B.C."/>
            <person name="Banfield J.F."/>
        </authorList>
    </citation>
    <scope>NUCLEOTIDE SEQUENCE [LARGE SCALE GENOMIC DNA]</scope>
    <source>
        <strain evidence="7">42_262</strain>
    </source>
</reference>
<dbReference type="InterPro" id="IPR001584">
    <property type="entry name" value="Integrase_cat-core"/>
</dbReference>
<feature type="domain" description="Integrase catalytic" evidence="6">
    <location>
        <begin position="133"/>
        <end position="309"/>
    </location>
</feature>
<evidence type="ECO:0000256" key="4">
    <source>
        <dbReference type="ARBA" id="ARBA00023172"/>
    </source>
</evidence>
<dbReference type="InterPro" id="IPR036397">
    <property type="entry name" value="RNaseH_sf"/>
</dbReference>
<dbReference type="NCBIfam" id="NF033546">
    <property type="entry name" value="transpos_IS21"/>
    <property type="match status" value="1"/>
</dbReference>
<gene>
    <name evidence="7" type="ORF">BHV80_00135</name>
</gene>
<evidence type="ECO:0000259" key="6">
    <source>
        <dbReference type="PROSITE" id="PS50994"/>
    </source>
</evidence>
<protein>
    <submittedName>
        <fullName evidence="7">Transposase</fullName>
    </submittedName>
</protein>
<dbReference type="PROSITE" id="PS50994">
    <property type="entry name" value="INTEGRASE"/>
    <property type="match status" value="1"/>
</dbReference>
<comment type="caution">
    <text evidence="7">The sequence shown here is derived from an EMBL/GenBank/DDBJ whole genome shotgun (WGS) entry which is preliminary data.</text>
</comment>
<keyword evidence="2" id="KW-0815">Transposition</keyword>
<dbReference type="PROSITE" id="PS50531">
    <property type="entry name" value="HTH_IS21"/>
    <property type="match status" value="1"/>
</dbReference>
<comment type="similarity">
    <text evidence="1">Belongs to the transposase IS21/IS408/IS1162 family.</text>
</comment>
<evidence type="ECO:0000313" key="8">
    <source>
        <dbReference type="Proteomes" id="UP000186631"/>
    </source>
</evidence>
<evidence type="ECO:0000256" key="1">
    <source>
        <dbReference type="ARBA" id="ARBA00009277"/>
    </source>
</evidence>
<accession>A0A1Q6JRY9</accession>
<dbReference type="GO" id="GO:0006310">
    <property type="term" value="P:DNA recombination"/>
    <property type="evidence" value="ECO:0007669"/>
    <property type="project" value="UniProtKB-KW"/>
</dbReference>
<dbReference type="PANTHER" id="PTHR35004:SF6">
    <property type="entry name" value="TRANSPOSASE"/>
    <property type="match status" value="1"/>
</dbReference>
<sequence length="521" mass="61220">MSETSKLQKYLMWYKVKELFSNGLNKSQIGISLGLHRQTVSKYLSMTEEEFKQSQSYERRYSHKLDDYEAYVIGELRKWPFLSSPQLHDRLREHFTDLPHVTAKTVSNFVNRVRLNHNLPKELEKSYRPYEKQPETPYGQYAQCDFGERWMKTSQGIPLKVYFFAMSLSRSRYKFIYFSRTPFTTDLAVYAHELAFEYFSGVPRKIVYDQDKVFLVKENLGDLILTHGFRALVREHGFEPVFCRKSDPESKGKIENVVKYVKYNFLRGREFTSIEQLNEEVQAWLQRTANGMEHHGIRRIPSVEFEMERPHLMPYRGIPTIPSPKLLPHHVRKDNVITYKGNYYSVPTGTYQGHRTQVYLEEKEEMLYIYSLETGKNIAAHKICKDKGQLISNTSHRRDREAALDDYEATVRKRLPGDTVIDTYLSELRIHKNRNYRDNLQFILLRYPFYTEPTLIEAFTRCLEVKVFNGCSLMKVAESIRVHKGEALVEVPVETEPVPSSDTSSMVPDKTDISTFNTFFI</sequence>